<dbReference type="EC" id="4.2.1.75" evidence="3 9"/>
<evidence type="ECO:0000313" key="11">
    <source>
        <dbReference type="EMBL" id="KTC85107.1"/>
    </source>
</evidence>
<evidence type="ECO:0000256" key="5">
    <source>
        <dbReference type="ARBA" id="ARBA00023244"/>
    </source>
</evidence>
<evidence type="ECO:0000256" key="7">
    <source>
        <dbReference type="ARBA" id="ARBA00040167"/>
    </source>
</evidence>
<evidence type="ECO:0000256" key="2">
    <source>
        <dbReference type="ARBA" id="ARBA00008133"/>
    </source>
</evidence>
<dbReference type="GO" id="GO:0006780">
    <property type="term" value="P:uroporphyrinogen III biosynthetic process"/>
    <property type="evidence" value="ECO:0007669"/>
    <property type="project" value="UniProtKB-UniRule"/>
</dbReference>
<reference evidence="11 12" key="1">
    <citation type="submission" date="2015-11" db="EMBL/GenBank/DDBJ databases">
        <title>Genomic analysis of 38 Legionella species identifies large and diverse effector repertoires.</title>
        <authorList>
            <person name="Burstein D."/>
            <person name="Amaro F."/>
            <person name="Zusman T."/>
            <person name="Lifshitz Z."/>
            <person name="Cohen O."/>
            <person name="Gilbert J.A."/>
            <person name="Pupko T."/>
            <person name="Shuman H.A."/>
            <person name="Segal G."/>
        </authorList>
    </citation>
    <scope>NUCLEOTIDE SEQUENCE [LARGE SCALE GENOMIC DNA]</scope>
    <source>
        <strain evidence="11 12">ATCC 43878</strain>
    </source>
</reference>
<dbReference type="Pfam" id="PF02602">
    <property type="entry name" value="HEM4"/>
    <property type="match status" value="1"/>
</dbReference>
<dbReference type="PANTHER" id="PTHR38042">
    <property type="entry name" value="UROPORPHYRINOGEN-III SYNTHASE, CHLOROPLASTIC"/>
    <property type="match status" value="1"/>
</dbReference>
<comment type="similarity">
    <text evidence="2 9">Belongs to the uroporphyrinogen-III synthase family.</text>
</comment>
<evidence type="ECO:0000256" key="9">
    <source>
        <dbReference type="RuleBase" id="RU366031"/>
    </source>
</evidence>
<keyword evidence="12" id="KW-1185">Reference proteome</keyword>
<comment type="caution">
    <text evidence="11">The sequence shown here is derived from an EMBL/GenBank/DDBJ whole genome shotgun (WGS) entry which is preliminary data.</text>
</comment>
<accession>A0A0W0SP90</accession>
<evidence type="ECO:0000256" key="1">
    <source>
        <dbReference type="ARBA" id="ARBA00004772"/>
    </source>
</evidence>
<evidence type="ECO:0000256" key="4">
    <source>
        <dbReference type="ARBA" id="ARBA00023239"/>
    </source>
</evidence>
<comment type="catalytic activity">
    <reaction evidence="8 9">
        <text>hydroxymethylbilane = uroporphyrinogen III + H2O</text>
        <dbReference type="Rhea" id="RHEA:18965"/>
        <dbReference type="ChEBI" id="CHEBI:15377"/>
        <dbReference type="ChEBI" id="CHEBI:57308"/>
        <dbReference type="ChEBI" id="CHEBI:57845"/>
        <dbReference type="EC" id="4.2.1.75"/>
    </reaction>
</comment>
<sequence length="252" mass="27658">MIKCLQGLRVLNTRPLEQGKLLSSSIVAAGGIAIECPALAIEALKFSLPNLHHATQAIFISANAVNYLFDKLKQQHILWPSAIKTIALGQGTAAALRKQNVLIDCLPDEATSESLLTLSTLQDIKGKTVLLFKGEGGRTTISETLIARGANLNIIEVYKRIMPNFKQQYLDSLWRENAVDIILFTSQQAMQNIFTMFGKAAHVWLCNTPCLVISERLAEAAALLGIRQIMVSNPETILQTLHQFNEGLAHGE</sequence>
<evidence type="ECO:0000256" key="6">
    <source>
        <dbReference type="ARBA" id="ARBA00037589"/>
    </source>
</evidence>
<dbReference type="AlphaFoldDB" id="A0A0W0SP90"/>
<dbReference type="GO" id="GO:0006782">
    <property type="term" value="P:protoporphyrinogen IX biosynthetic process"/>
    <property type="evidence" value="ECO:0007669"/>
    <property type="project" value="UniProtKB-UniRule"/>
</dbReference>
<name>A0A0W0SP90_9GAMM</name>
<keyword evidence="4 9" id="KW-0456">Lyase</keyword>
<proteinExistence type="inferred from homology"/>
<dbReference type="GO" id="GO:0004852">
    <property type="term" value="F:uroporphyrinogen-III synthase activity"/>
    <property type="evidence" value="ECO:0007669"/>
    <property type="project" value="UniProtKB-UniRule"/>
</dbReference>
<keyword evidence="5 9" id="KW-0627">Porphyrin biosynthesis</keyword>
<dbReference type="Gene3D" id="3.40.50.10090">
    <property type="match status" value="2"/>
</dbReference>
<dbReference type="CDD" id="cd06578">
    <property type="entry name" value="HemD"/>
    <property type="match status" value="1"/>
</dbReference>
<dbReference type="STRING" id="29422.Lbru_0903"/>
<evidence type="ECO:0000313" key="12">
    <source>
        <dbReference type="Proteomes" id="UP000054742"/>
    </source>
</evidence>
<dbReference type="PANTHER" id="PTHR38042:SF1">
    <property type="entry name" value="UROPORPHYRINOGEN-III SYNTHASE, CHLOROPLASTIC"/>
    <property type="match status" value="1"/>
</dbReference>
<dbReference type="Proteomes" id="UP000054742">
    <property type="component" value="Unassembled WGS sequence"/>
</dbReference>
<dbReference type="InterPro" id="IPR036108">
    <property type="entry name" value="4pyrrol_syn_uPrphyn_synt_sf"/>
</dbReference>
<dbReference type="InterPro" id="IPR003754">
    <property type="entry name" value="4pyrrol_synth_uPrphyn_synth"/>
</dbReference>
<protein>
    <recommendedName>
        <fullName evidence="7 9">Uroporphyrinogen-III synthase</fullName>
        <ecNumber evidence="3 9">4.2.1.75</ecNumber>
    </recommendedName>
</protein>
<gene>
    <name evidence="11" type="primary">hemD</name>
    <name evidence="11" type="ORF">Lbru_0903</name>
</gene>
<feature type="domain" description="Tetrapyrrole biosynthesis uroporphyrinogen III synthase" evidence="10">
    <location>
        <begin position="23"/>
        <end position="235"/>
    </location>
</feature>
<dbReference type="InterPro" id="IPR039793">
    <property type="entry name" value="UROS/Hem4"/>
</dbReference>
<evidence type="ECO:0000259" key="10">
    <source>
        <dbReference type="Pfam" id="PF02602"/>
    </source>
</evidence>
<dbReference type="PATRIC" id="fig|29422.6.peg.947"/>
<evidence type="ECO:0000256" key="8">
    <source>
        <dbReference type="ARBA" id="ARBA00048617"/>
    </source>
</evidence>
<comment type="pathway">
    <text evidence="1 9">Porphyrin-containing compound metabolism; protoporphyrin-IX biosynthesis; coproporphyrinogen-III from 5-aminolevulinate: step 3/4.</text>
</comment>
<dbReference type="UniPathway" id="UPA00251">
    <property type="reaction ID" value="UER00320"/>
</dbReference>
<evidence type="ECO:0000256" key="3">
    <source>
        <dbReference type="ARBA" id="ARBA00013109"/>
    </source>
</evidence>
<dbReference type="EMBL" id="LNXV01000007">
    <property type="protein sequence ID" value="KTC85107.1"/>
    <property type="molecule type" value="Genomic_DNA"/>
</dbReference>
<dbReference type="SUPFAM" id="SSF69618">
    <property type="entry name" value="HemD-like"/>
    <property type="match status" value="1"/>
</dbReference>
<comment type="function">
    <text evidence="6 9">Catalyzes cyclization of the linear tetrapyrrole, hydroxymethylbilane, to the macrocyclic uroporphyrinogen III.</text>
</comment>
<organism evidence="11 12">
    <name type="scientific">Legionella brunensis</name>
    <dbReference type="NCBI Taxonomy" id="29422"/>
    <lineage>
        <taxon>Bacteria</taxon>
        <taxon>Pseudomonadati</taxon>
        <taxon>Pseudomonadota</taxon>
        <taxon>Gammaproteobacteria</taxon>
        <taxon>Legionellales</taxon>
        <taxon>Legionellaceae</taxon>
        <taxon>Legionella</taxon>
    </lineage>
</organism>
<dbReference type="OrthoDB" id="9787650at2"/>